<gene>
    <name evidence="2" type="ORF">S03H2_65281</name>
</gene>
<keyword evidence="1" id="KW-0812">Transmembrane</keyword>
<keyword evidence="1" id="KW-0472">Membrane</keyword>
<keyword evidence="1" id="KW-1133">Transmembrane helix</keyword>
<dbReference type="EMBL" id="BARU01042494">
    <property type="protein sequence ID" value="GAH85518.1"/>
    <property type="molecule type" value="Genomic_DNA"/>
</dbReference>
<name>X1KU76_9ZZZZ</name>
<evidence type="ECO:0008006" key="3">
    <source>
        <dbReference type="Google" id="ProtNLM"/>
    </source>
</evidence>
<accession>X1KU76</accession>
<evidence type="ECO:0000256" key="1">
    <source>
        <dbReference type="SAM" id="Phobius"/>
    </source>
</evidence>
<sequence>MKKIRECYKLLKENHGTAIILSLVIVSVLFILTSFLVRKVLTNTTMVEKTGEEQESYALAKQGILYALDKLNTWEGTDPDYDPTTWLNGQNWDEDNWNL</sequence>
<organism evidence="2">
    <name type="scientific">marine sediment metagenome</name>
    <dbReference type="NCBI Taxonomy" id="412755"/>
    <lineage>
        <taxon>unclassified sequences</taxon>
        <taxon>metagenomes</taxon>
        <taxon>ecological metagenomes</taxon>
    </lineage>
</organism>
<feature type="non-terminal residue" evidence="2">
    <location>
        <position position="99"/>
    </location>
</feature>
<protein>
    <recommendedName>
        <fullName evidence="3">Type 4 fimbrial biogenesis protein PilX N-terminal domain-containing protein</fullName>
    </recommendedName>
</protein>
<dbReference type="AlphaFoldDB" id="X1KU76"/>
<evidence type="ECO:0000313" key="2">
    <source>
        <dbReference type="EMBL" id="GAH85518.1"/>
    </source>
</evidence>
<reference evidence="2" key="1">
    <citation type="journal article" date="2014" name="Front. Microbiol.">
        <title>High frequency of phylogenetically diverse reductive dehalogenase-homologous genes in deep subseafloor sedimentary metagenomes.</title>
        <authorList>
            <person name="Kawai M."/>
            <person name="Futagami T."/>
            <person name="Toyoda A."/>
            <person name="Takaki Y."/>
            <person name="Nishi S."/>
            <person name="Hori S."/>
            <person name="Arai W."/>
            <person name="Tsubouchi T."/>
            <person name="Morono Y."/>
            <person name="Uchiyama I."/>
            <person name="Ito T."/>
            <person name="Fujiyama A."/>
            <person name="Inagaki F."/>
            <person name="Takami H."/>
        </authorList>
    </citation>
    <scope>NUCLEOTIDE SEQUENCE</scope>
    <source>
        <strain evidence="2">Expedition CK06-06</strain>
    </source>
</reference>
<comment type="caution">
    <text evidence="2">The sequence shown here is derived from an EMBL/GenBank/DDBJ whole genome shotgun (WGS) entry which is preliminary data.</text>
</comment>
<proteinExistence type="predicted"/>
<feature type="transmembrane region" description="Helical" evidence="1">
    <location>
        <begin position="18"/>
        <end position="37"/>
    </location>
</feature>